<keyword evidence="3" id="KW-1185">Reference proteome</keyword>
<name>A0AAW0CJZ2_9AGAR</name>
<evidence type="ECO:0000313" key="2">
    <source>
        <dbReference type="EMBL" id="KAK7038365.1"/>
    </source>
</evidence>
<comment type="caution">
    <text evidence="2">The sequence shown here is derived from an EMBL/GenBank/DDBJ whole genome shotgun (WGS) entry which is preliminary data.</text>
</comment>
<dbReference type="AlphaFoldDB" id="A0AAW0CJZ2"/>
<accession>A0AAW0CJZ2</accession>
<protein>
    <submittedName>
        <fullName evidence="2">Uncharacterized protein</fullName>
    </submittedName>
</protein>
<evidence type="ECO:0000313" key="3">
    <source>
        <dbReference type="Proteomes" id="UP001362999"/>
    </source>
</evidence>
<sequence>MFPVYIPPHWTNNRFAVYQESIDVPGALHAWRKPPTFKPVAEKGSWTTYRLTQFHGILIWLESSGTSKNAMYDRHMRRKLYFETVDEDTMLGVVLPQVHGMPVPPFFFMSRSNYGLIPQRPSIWMYPTQRAPASDVTAVLALPSAQLLSTKPQTFINQLNHVVDDDEDEDWDASEHLRRPLLHECPTNVLTVEGEFAEVPKTALDLRNIVMDRFSCANRPVQILAIAQDANRYWILCASTTDTVFAFGIVGDLLKDEANIRFQTNESFTDFFNQASNRWKSDELDWGPASGSTDTQSTHSPNLPKAHPAITAENMTENLGCRTVDNTEAGDIHSSHNEDITLPDLGGLDLWHDYSQYGGEDLNHWFPDSAQGHSNAVVNESSSNFAVSSDSMVLDPHHRFISELNHSPPPTFDSPRASSQASEPMDLETRPSSPIGQISCSLAPNALTDDPKVSFGECVAEQLHRSGMADDLHLSCDGTHENLNFVNVAVDGREGHASPRSDVSSLTDLDEDKEEGKCQLLTINRS</sequence>
<feature type="compositionally biased region" description="Polar residues" evidence="1">
    <location>
        <begin position="290"/>
        <end position="301"/>
    </location>
</feature>
<dbReference type="EMBL" id="JAWWNJ010000017">
    <property type="protein sequence ID" value="KAK7038365.1"/>
    <property type="molecule type" value="Genomic_DNA"/>
</dbReference>
<proteinExistence type="predicted"/>
<gene>
    <name evidence="2" type="ORF">R3P38DRAFT_3182457</name>
</gene>
<dbReference type="Proteomes" id="UP001362999">
    <property type="component" value="Unassembled WGS sequence"/>
</dbReference>
<reference evidence="2 3" key="1">
    <citation type="journal article" date="2024" name="J Genomics">
        <title>Draft genome sequencing and assembly of Favolaschia claudopus CIRM-BRFM 2984 isolated from oak limbs.</title>
        <authorList>
            <person name="Navarro D."/>
            <person name="Drula E."/>
            <person name="Chaduli D."/>
            <person name="Cazenave R."/>
            <person name="Ahrendt S."/>
            <person name="Wang J."/>
            <person name="Lipzen A."/>
            <person name="Daum C."/>
            <person name="Barry K."/>
            <person name="Grigoriev I.V."/>
            <person name="Favel A."/>
            <person name="Rosso M.N."/>
            <person name="Martin F."/>
        </authorList>
    </citation>
    <scope>NUCLEOTIDE SEQUENCE [LARGE SCALE GENOMIC DNA]</scope>
    <source>
        <strain evidence="2 3">CIRM-BRFM 2984</strain>
    </source>
</reference>
<feature type="region of interest" description="Disordered" evidence="1">
    <location>
        <begin position="283"/>
        <end position="303"/>
    </location>
</feature>
<feature type="region of interest" description="Disordered" evidence="1">
    <location>
        <begin position="401"/>
        <end position="437"/>
    </location>
</feature>
<feature type="region of interest" description="Disordered" evidence="1">
    <location>
        <begin position="493"/>
        <end position="513"/>
    </location>
</feature>
<organism evidence="2 3">
    <name type="scientific">Favolaschia claudopus</name>
    <dbReference type="NCBI Taxonomy" id="2862362"/>
    <lineage>
        <taxon>Eukaryota</taxon>
        <taxon>Fungi</taxon>
        <taxon>Dikarya</taxon>
        <taxon>Basidiomycota</taxon>
        <taxon>Agaricomycotina</taxon>
        <taxon>Agaricomycetes</taxon>
        <taxon>Agaricomycetidae</taxon>
        <taxon>Agaricales</taxon>
        <taxon>Marasmiineae</taxon>
        <taxon>Mycenaceae</taxon>
        <taxon>Favolaschia</taxon>
    </lineage>
</organism>
<evidence type="ECO:0000256" key="1">
    <source>
        <dbReference type="SAM" id="MobiDB-lite"/>
    </source>
</evidence>